<evidence type="ECO:0000259" key="1">
    <source>
        <dbReference type="SMART" id="SM00897"/>
    </source>
</evidence>
<gene>
    <name evidence="3" type="ORF">SAE02_43590</name>
</gene>
<dbReference type="SMART" id="SM00897">
    <property type="entry name" value="FIST"/>
    <property type="match status" value="1"/>
</dbReference>
<organism evidence="3 4">
    <name type="scientific">Skermanella aerolata</name>
    <dbReference type="NCBI Taxonomy" id="393310"/>
    <lineage>
        <taxon>Bacteria</taxon>
        <taxon>Pseudomonadati</taxon>
        <taxon>Pseudomonadota</taxon>
        <taxon>Alphaproteobacteria</taxon>
        <taxon>Rhodospirillales</taxon>
        <taxon>Azospirillaceae</taxon>
        <taxon>Skermanella</taxon>
    </lineage>
</organism>
<keyword evidence="4" id="KW-1185">Reference proteome</keyword>
<evidence type="ECO:0000313" key="3">
    <source>
        <dbReference type="EMBL" id="GEO40211.1"/>
    </source>
</evidence>
<dbReference type="AlphaFoldDB" id="A0A512DUR5"/>
<proteinExistence type="predicted"/>
<feature type="domain" description="FIST C-domain" evidence="2">
    <location>
        <begin position="289"/>
        <end position="419"/>
    </location>
</feature>
<evidence type="ECO:0000313" key="4">
    <source>
        <dbReference type="Proteomes" id="UP000321523"/>
    </source>
</evidence>
<name>A0A512DUR5_9PROT</name>
<protein>
    <recommendedName>
        <fullName evidence="5">FIST domain containing protein</fullName>
    </recommendedName>
</protein>
<dbReference type="InterPro" id="IPR019494">
    <property type="entry name" value="FIST_C"/>
</dbReference>
<accession>A0A512DUR5</accession>
<comment type="caution">
    <text evidence="3">The sequence shown here is derived from an EMBL/GenBank/DDBJ whole genome shotgun (WGS) entry which is preliminary data.</text>
</comment>
<dbReference type="SMART" id="SM01204">
    <property type="entry name" value="FIST_C"/>
    <property type="match status" value="1"/>
</dbReference>
<dbReference type="InterPro" id="IPR013702">
    <property type="entry name" value="FIST_domain_N"/>
</dbReference>
<dbReference type="Pfam" id="PF10442">
    <property type="entry name" value="FIST_C"/>
    <property type="match status" value="1"/>
</dbReference>
<dbReference type="PANTHER" id="PTHR40252:SF2">
    <property type="entry name" value="BLR0328 PROTEIN"/>
    <property type="match status" value="1"/>
</dbReference>
<evidence type="ECO:0000259" key="2">
    <source>
        <dbReference type="SMART" id="SM01204"/>
    </source>
</evidence>
<dbReference type="Pfam" id="PF08495">
    <property type="entry name" value="FIST"/>
    <property type="match status" value="1"/>
</dbReference>
<feature type="domain" description="FIST" evidence="1">
    <location>
        <begin position="85"/>
        <end position="288"/>
    </location>
</feature>
<dbReference type="Proteomes" id="UP000321523">
    <property type="component" value="Unassembled WGS sequence"/>
</dbReference>
<dbReference type="RefSeq" id="WP_244619601.1">
    <property type="nucleotide sequence ID" value="NZ_BJYZ01000020.1"/>
</dbReference>
<dbReference type="NCBIfam" id="NF041558">
    <property type="entry name" value="NosP"/>
    <property type="match status" value="1"/>
</dbReference>
<dbReference type="PANTHER" id="PTHR40252">
    <property type="entry name" value="BLR0328 PROTEIN"/>
    <property type="match status" value="1"/>
</dbReference>
<sequence>MAKGPRTGRIGGRTSRAPVRQLVADTLAPEPAVEANAATGVDSDMGLRPQAFADAAGPRMRRGFSHDIDPRRAAVELHDAIAQPDTAFVLVFCSPQYDLPLLGEALADVFGDTLVIGCTTAGEITPAGYMTGSITGVSFPRSDFTAVAERIDDLESFEISHAQALVRSLTAKRDAASPEHRDAASGSFALLLIDGLSIREEPVVSSLYSALGDIPLFGGSAGDDLKFEQTWVLHDGRFHTDAAVLVLVDTFRRFSVFRTEHFVSSDRKMVVTEADPARRIVTEINAEPAGREYARMVGLEGEPLTSMIFAAYPVVVRVGGEYHVRSIQKVNDDESLTFFCAIDEGIVLTVAEGVDLVQNLENLFARLRDDVGEPELILGCDCILRSLEMEQKQIKHLVSKVLSRNNVIGFCTYGEQFNAMHVNQTFTGVAIGARCKA</sequence>
<reference evidence="3 4" key="1">
    <citation type="submission" date="2019-07" db="EMBL/GenBank/DDBJ databases">
        <title>Whole genome shotgun sequence of Skermanella aerolata NBRC 106429.</title>
        <authorList>
            <person name="Hosoyama A."/>
            <person name="Uohara A."/>
            <person name="Ohji S."/>
            <person name="Ichikawa N."/>
        </authorList>
    </citation>
    <scope>NUCLEOTIDE SEQUENCE [LARGE SCALE GENOMIC DNA]</scope>
    <source>
        <strain evidence="3 4">NBRC 106429</strain>
    </source>
</reference>
<evidence type="ECO:0008006" key="5">
    <source>
        <dbReference type="Google" id="ProtNLM"/>
    </source>
</evidence>
<dbReference type="EMBL" id="BJYZ01000020">
    <property type="protein sequence ID" value="GEO40211.1"/>
    <property type="molecule type" value="Genomic_DNA"/>
</dbReference>